<dbReference type="EMBL" id="MU001793">
    <property type="protein sequence ID" value="KAF2798006.1"/>
    <property type="molecule type" value="Genomic_DNA"/>
</dbReference>
<organism evidence="3 4">
    <name type="scientific">Melanomma pulvis-pyrius CBS 109.77</name>
    <dbReference type="NCBI Taxonomy" id="1314802"/>
    <lineage>
        <taxon>Eukaryota</taxon>
        <taxon>Fungi</taxon>
        <taxon>Dikarya</taxon>
        <taxon>Ascomycota</taxon>
        <taxon>Pezizomycotina</taxon>
        <taxon>Dothideomycetes</taxon>
        <taxon>Pleosporomycetidae</taxon>
        <taxon>Pleosporales</taxon>
        <taxon>Melanommataceae</taxon>
        <taxon>Melanomma</taxon>
    </lineage>
</organism>
<feature type="domain" description="DUF7029" evidence="2">
    <location>
        <begin position="64"/>
        <end position="161"/>
    </location>
</feature>
<sequence length="447" mass="47038">MKFTWFRAASGLTAFATAISAQAVVPILCPSINVTAIDNVIPTTNVTLSYGNATDSAPSVNVTLAMSAPTVLLEAVASISIVDCSPNSVDVTFTNTEAFSAAQASWPLDGNFTLITNHMGDCDVELERGFFLVTSLTWSNDTLKATARSTAQDIAAAADTAEISFGGLSAAPLAKRALVLDPTFTLPVSYSLAPDTTLFSYAPYLTVAANAADFSAELTFSGYLKYSFLLFKLEDLYFDIDTTFDASVTLSANVGAKYNNTFTYAAPALSYSFVNVPGILSLGPAVTFAIGAEVAASAAVDITTTVSVDLADGNVHVDALHQASSSTSGWVPTYNAGANISASAEVNINPFASLTVELEIEILGGLVDLSTGVTAKPRFNNEFVFTAVEGVDLTGVIGLNPDGECSQGLAIQSDFEFEVDLFVTQFYSTTLYEYKADIADVCYSWEA</sequence>
<dbReference type="Pfam" id="PF22974">
    <property type="entry name" value="DUF7029"/>
    <property type="match status" value="1"/>
</dbReference>
<name>A0A6A6XN82_9PLEO</name>
<evidence type="ECO:0000259" key="2">
    <source>
        <dbReference type="Pfam" id="PF22974"/>
    </source>
</evidence>
<reference evidence="3" key="1">
    <citation type="journal article" date="2020" name="Stud. Mycol.">
        <title>101 Dothideomycetes genomes: a test case for predicting lifestyles and emergence of pathogens.</title>
        <authorList>
            <person name="Haridas S."/>
            <person name="Albert R."/>
            <person name="Binder M."/>
            <person name="Bloem J."/>
            <person name="Labutti K."/>
            <person name="Salamov A."/>
            <person name="Andreopoulos B."/>
            <person name="Baker S."/>
            <person name="Barry K."/>
            <person name="Bills G."/>
            <person name="Bluhm B."/>
            <person name="Cannon C."/>
            <person name="Castanera R."/>
            <person name="Culley D."/>
            <person name="Daum C."/>
            <person name="Ezra D."/>
            <person name="Gonzalez J."/>
            <person name="Henrissat B."/>
            <person name="Kuo A."/>
            <person name="Liang C."/>
            <person name="Lipzen A."/>
            <person name="Lutzoni F."/>
            <person name="Magnuson J."/>
            <person name="Mondo S."/>
            <person name="Nolan M."/>
            <person name="Ohm R."/>
            <person name="Pangilinan J."/>
            <person name="Park H.-J."/>
            <person name="Ramirez L."/>
            <person name="Alfaro M."/>
            <person name="Sun H."/>
            <person name="Tritt A."/>
            <person name="Yoshinaga Y."/>
            <person name="Zwiers L.-H."/>
            <person name="Turgeon B."/>
            <person name="Goodwin S."/>
            <person name="Spatafora J."/>
            <person name="Crous P."/>
            <person name="Grigoriev I."/>
        </authorList>
    </citation>
    <scope>NUCLEOTIDE SEQUENCE</scope>
    <source>
        <strain evidence="3">CBS 109.77</strain>
    </source>
</reference>
<feature type="chain" id="PRO_5025688896" description="DUF7029 domain-containing protein" evidence="1">
    <location>
        <begin position="24"/>
        <end position="447"/>
    </location>
</feature>
<dbReference type="InterPro" id="IPR054293">
    <property type="entry name" value="DUF7029"/>
</dbReference>
<keyword evidence="4" id="KW-1185">Reference proteome</keyword>
<dbReference type="OrthoDB" id="160645at2759"/>
<keyword evidence="1" id="KW-0732">Signal</keyword>
<dbReference type="Proteomes" id="UP000799757">
    <property type="component" value="Unassembled WGS sequence"/>
</dbReference>
<proteinExistence type="predicted"/>
<dbReference type="AlphaFoldDB" id="A0A6A6XN82"/>
<feature type="signal peptide" evidence="1">
    <location>
        <begin position="1"/>
        <end position="23"/>
    </location>
</feature>
<evidence type="ECO:0000256" key="1">
    <source>
        <dbReference type="SAM" id="SignalP"/>
    </source>
</evidence>
<protein>
    <recommendedName>
        <fullName evidence="2">DUF7029 domain-containing protein</fullName>
    </recommendedName>
</protein>
<evidence type="ECO:0000313" key="4">
    <source>
        <dbReference type="Proteomes" id="UP000799757"/>
    </source>
</evidence>
<evidence type="ECO:0000313" key="3">
    <source>
        <dbReference type="EMBL" id="KAF2798006.1"/>
    </source>
</evidence>
<accession>A0A6A6XN82</accession>
<gene>
    <name evidence="3" type="ORF">K505DRAFT_234263</name>
</gene>